<evidence type="ECO:0000313" key="4">
    <source>
        <dbReference type="EMBL" id="CAD8379893.1"/>
    </source>
</evidence>
<dbReference type="AlphaFoldDB" id="A0A7S0B184"/>
<gene>
    <name evidence="4" type="ORF">MPOL1434_LOCUS10757</name>
</gene>
<reference evidence="4" key="1">
    <citation type="submission" date="2021-01" db="EMBL/GenBank/DDBJ databases">
        <authorList>
            <person name="Corre E."/>
            <person name="Pelletier E."/>
            <person name="Niang G."/>
            <person name="Scheremetjew M."/>
            <person name="Finn R."/>
            <person name="Kale V."/>
            <person name="Holt S."/>
            <person name="Cochrane G."/>
            <person name="Meng A."/>
            <person name="Brown T."/>
            <person name="Cohen L."/>
        </authorList>
    </citation>
    <scope>NUCLEOTIDE SEQUENCE</scope>
    <source>
        <strain evidence="4">CCMP3303</strain>
    </source>
</reference>
<feature type="compositionally biased region" description="Polar residues" evidence="1">
    <location>
        <begin position="355"/>
        <end position="366"/>
    </location>
</feature>
<organism evidence="4">
    <name type="scientific">Minutocellus polymorphus</name>
    <dbReference type="NCBI Taxonomy" id="265543"/>
    <lineage>
        <taxon>Eukaryota</taxon>
        <taxon>Sar</taxon>
        <taxon>Stramenopiles</taxon>
        <taxon>Ochrophyta</taxon>
        <taxon>Bacillariophyta</taxon>
        <taxon>Mediophyceae</taxon>
        <taxon>Cymatosirophycidae</taxon>
        <taxon>Cymatosirales</taxon>
        <taxon>Cymatosiraceae</taxon>
        <taxon>Minutocellus</taxon>
    </lineage>
</organism>
<protein>
    <recommendedName>
        <fullName evidence="3">Sucrose phosphatase-like domain-containing protein</fullName>
    </recommendedName>
</protein>
<evidence type="ECO:0000256" key="2">
    <source>
        <dbReference type="SAM" id="SignalP"/>
    </source>
</evidence>
<feature type="domain" description="Sucrose phosphatase-like" evidence="3">
    <location>
        <begin position="102"/>
        <end position="282"/>
    </location>
</feature>
<evidence type="ECO:0000259" key="3">
    <source>
        <dbReference type="Pfam" id="PF05116"/>
    </source>
</evidence>
<feature type="region of interest" description="Disordered" evidence="1">
    <location>
        <begin position="354"/>
        <end position="375"/>
    </location>
</feature>
<dbReference type="Gene3D" id="3.40.50.1000">
    <property type="entry name" value="HAD superfamily/HAD-like"/>
    <property type="match status" value="2"/>
</dbReference>
<name>A0A7S0B184_9STRA</name>
<dbReference type="EMBL" id="HBEJ01018467">
    <property type="protein sequence ID" value="CAD8379893.1"/>
    <property type="molecule type" value="Transcribed_RNA"/>
</dbReference>
<dbReference type="SUPFAM" id="SSF56784">
    <property type="entry name" value="HAD-like"/>
    <property type="match status" value="1"/>
</dbReference>
<evidence type="ECO:0000256" key="1">
    <source>
        <dbReference type="SAM" id="MobiDB-lite"/>
    </source>
</evidence>
<feature type="signal peptide" evidence="2">
    <location>
        <begin position="1"/>
        <end position="20"/>
    </location>
</feature>
<proteinExistence type="predicted"/>
<sequence>MNARNWKRTILSVLLPISAAFHPEQSSPTAFGPTIRAIMSDIDGTLVHYAKDFAQHGVKLVSSDEKALTATVEGPNGDRRHCRLLPSATMGPACISERTIELVEALRDRGVRFCVMTAARKSTMMRRLDMLPTCDVVVCEGGSRMVVNDELDTEYTTRFEDVCGPMSREVVGEDDRPEPLWQYYRHLEETVPGLSLDANSYFGMFRVSALGDEATEDALQGMMQPSIIPSDVSVNSNLGKTDFFPTLAGKANAVKYLQKKFGIDQLETVCLFDDDNDLLMAEQCGVHLLPSLTSFSIKNAVSHNPSWYVPTTVGQGVFATEECLEKLLERVMAEQQIQTEVNLLLGEVEEALPEQQASLNSSNEANSGGEVENLE</sequence>
<dbReference type="InterPro" id="IPR036412">
    <property type="entry name" value="HAD-like_sf"/>
</dbReference>
<dbReference type="InterPro" id="IPR023214">
    <property type="entry name" value="HAD_sf"/>
</dbReference>
<dbReference type="GO" id="GO:0003824">
    <property type="term" value="F:catalytic activity"/>
    <property type="evidence" value="ECO:0007669"/>
    <property type="project" value="UniProtKB-ARBA"/>
</dbReference>
<dbReference type="InterPro" id="IPR006380">
    <property type="entry name" value="SPP-like_dom"/>
</dbReference>
<accession>A0A7S0B184</accession>
<dbReference type="Pfam" id="PF05116">
    <property type="entry name" value="S6PP"/>
    <property type="match status" value="1"/>
</dbReference>
<feature type="chain" id="PRO_5031192010" description="Sucrose phosphatase-like domain-containing protein" evidence="2">
    <location>
        <begin position="21"/>
        <end position="375"/>
    </location>
</feature>
<keyword evidence="2" id="KW-0732">Signal</keyword>